<dbReference type="EnsemblPlants" id="AES62577">
    <property type="protein sequence ID" value="AES62577"/>
    <property type="gene ID" value="MTR_1g101650"/>
</dbReference>
<reference evidence="3" key="3">
    <citation type="submission" date="2015-04" db="UniProtKB">
        <authorList>
            <consortium name="EnsemblPlants"/>
        </authorList>
    </citation>
    <scope>IDENTIFICATION</scope>
    <source>
        <strain evidence="3">cv. Jemalong A17</strain>
    </source>
</reference>
<evidence type="ECO:0000313" key="2">
    <source>
        <dbReference type="EMBL" id="AES62577.1"/>
    </source>
</evidence>
<proteinExistence type="predicted"/>
<dbReference type="EMBL" id="CM001217">
    <property type="protein sequence ID" value="AES62577.1"/>
    <property type="molecule type" value="Genomic_DNA"/>
</dbReference>
<gene>
    <name evidence="2" type="ordered locus">MTR_1g101650</name>
</gene>
<protein>
    <submittedName>
        <fullName evidence="2">Transmembrane protein, putative</fullName>
    </submittedName>
</protein>
<keyword evidence="1" id="KW-0472">Membrane</keyword>
<dbReference type="PaxDb" id="3880-AES62577"/>
<sequence length="193" mass="22415">MAREKAVGWEKKHSNVDKVVKTSNKILDRATHLLEDWKLANTKKEKCNDVMSNGKNSNVIHRVQQCRNYHMVQSWLCPPTERYKYNTDASLSSPYNREGHIMCIHDDEEGLCLQKKCDFEFDSKKVVDYFYKGSNGFTKFGTVMVGCNLFLENSHVEFSRSKTNEVVHVLTKVVTSLYISLIFLLMYHHVLTI</sequence>
<evidence type="ECO:0000313" key="3">
    <source>
        <dbReference type="EnsemblPlants" id="AES62577"/>
    </source>
</evidence>
<organism evidence="2 4">
    <name type="scientific">Medicago truncatula</name>
    <name type="common">Barrel medic</name>
    <name type="synonym">Medicago tribuloides</name>
    <dbReference type="NCBI Taxonomy" id="3880"/>
    <lineage>
        <taxon>Eukaryota</taxon>
        <taxon>Viridiplantae</taxon>
        <taxon>Streptophyta</taxon>
        <taxon>Embryophyta</taxon>
        <taxon>Tracheophyta</taxon>
        <taxon>Spermatophyta</taxon>
        <taxon>Magnoliopsida</taxon>
        <taxon>eudicotyledons</taxon>
        <taxon>Gunneridae</taxon>
        <taxon>Pentapetalae</taxon>
        <taxon>rosids</taxon>
        <taxon>fabids</taxon>
        <taxon>Fabales</taxon>
        <taxon>Fabaceae</taxon>
        <taxon>Papilionoideae</taxon>
        <taxon>50 kb inversion clade</taxon>
        <taxon>NPAAA clade</taxon>
        <taxon>Hologalegina</taxon>
        <taxon>IRL clade</taxon>
        <taxon>Trifolieae</taxon>
        <taxon>Medicago</taxon>
    </lineage>
</organism>
<name>G7IC08_MEDTR</name>
<reference evidence="2 4" key="1">
    <citation type="journal article" date="2011" name="Nature">
        <title>The Medicago genome provides insight into the evolution of rhizobial symbioses.</title>
        <authorList>
            <person name="Young N.D."/>
            <person name="Debelle F."/>
            <person name="Oldroyd G.E."/>
            <person name="Geurts R."/>
            <person name="Cannon S.B."/>
            <person name="Udvardi M.K."/>
            <person name="Benedito V.A."/>
            <person name="Mayer K.F."/>
            <person name="Gouzy J."/>
            <person name="Schoof H."/>
            <person name="Van de Peer Y."/>
            <person name="Proost S."/>
            <person name="Cook D.R."/>
            <person name="Meyers B.C."/>
            <person name="Spannagl M."/>
            <person name="Cheung F."/>
            <person name="De Mita S."/>
            <person name="Krishnakumar V."/>
            <person name="Gundlach H."/>
            <person name="Zhou S."/>
            <person name="Mudge J."/>
            <person name="Bharti A.K."/>
            <person name="Murray J.D."/>
            <person name="Naoumkina M.A."/>
            <person name="Rosen B."/>
            <person name="Silverstein K.A."/>
            <person name="Tang H."/>
            <person name="Rombauts S."/>
            <person name="Zhao P.X."/>
            <person name="Zhou P."/>
            <person name="Barbe V."/>
            <person name="Bardou P."/>
            <person name="Bechner M."/>
            <person name="Bellec A."/>
            <person name="Berger A."/>
            <person name="Berges H."/>
            <person name="Bidwell S."/>
            <person name="Bisseling T."/>
            <person name="Choisne N."/>
            <person name="Couloux A."/>
            <person name="Denny R."/>
            <person name="Deshpande S."/>
            <person name="Dai X."/>
            <person name="Doyle J.J."/>
            <person name="Dudez A.M."/>
            <person name="Farmer A.D."/>
            <person name="Fouteau S."/>
            <person name="Franken C."/>
            <person name="Gibelin C."/>
            <person name="Gish J."/>
            <person name="Goldstein S."/>
            <person name="Gonzalez A.J."/>
            <person name="Green P.J."/>
            <person name="Hallab A."/>
            <person name="Hartog M."/>
            <person name="Hua A."/>
            <person name="Humphray S.J."/>
            <person name="Jeong D.H."/>
            <person name="Jing Y."/>
            <person name="Jocker A."/>
            <person name="Kenton S.M."/>
            <person name="Kim D.J."/>
            <person name="Klee K."/>
            <person name="Lai H."/>
            <person name="Lang C."/>
            <person name="Lin S."/>
            <person name="Macmil S.L."/>
            <person name="Magdelenat G."/>
            <person name="Matthews L."/>
            <person name="McCorrison J."/>
            <person name="Monaghan E.L."/>
            <person name="Mun J.H."/>
            <person name="Najar F.Z."/>
            <person name="Nicholson C."/>
            <person name="Noirot C."/>
            <person name="O'Bleness M."/>
            <person name="Paule C.R."/>
            <person name="Poulain J."/>
            <person name="Prion F."/>
            <person name="Qin B."/>
            <person name="Qu C."/>
            <person name="Retzel E.F."/>
            <person name="Riddle C."/>
            <person name="Sallet E."/>
            <person name="Samain S."/>
            <person name="Samson N."/>
            <person name="Sanders I."/>
            <person name="Saurat O."/>
            <person name="Scarpelli C."/>
            <person name="Schiex T."/>
            <person name="Segurens B."/>
            <person name="Severin A.J."/>
            <person name="Sherrier D.J."/>
            <person name="Shi R."/>
            <person name="Sims S."/>
            <person name="Singer S.R."/>
            <person name="Sinharoy S."/>
            <person name="Sterck L."/>
            <person name="Viollet A."/>
            <person name="Wang B.B."/>
            <person name="Wang K."/>
            <person name="Wang M."/>
            <person name="Wang X."/>
            <person name="Warfsmann J."/>
            <person name="Weissenbach J."/>
            <person name="White D.D."/>
            <person name="White J.D."/>
            <person name="Wiley G.B."/>
            <person name="Wincker P."/>
            <person name="Xing Y."/>
            <person name="Yang L."/>
            <person name="Yao Z."/>
            <person name="Ying F."/>
            <person name="Zhai J."/>
            <person name="Zhou L."/>
            <person name="Zuber A."/>
            <person name="Denarie J."/>
            <person name="Dixon R.A."/>
            <person name="May G.D."/>
            <person name="Schwartz D.C."/>
            <person name="Rogers J."/>
            <person name="Quetier F."/>
            <person name="Town C.D."/>
            <person name="Roe B.A."/>
        </authorList>
    </citation>
    <scope>NUCLEOTIDE SEQUENCE [LARGE SCALE GENOMIC DNA]</scope>
    <source>
        <strain evidence="2">A17</strain>
        <strain evidence="3 4">cv. Jemalong A17</strain>
    </source>
</reference>
<dbReference type="HOGENOM" id="CLU_1410726_0_0_1"/>
<dbReference type="AlphaFoldDB" id="G7IC08"/>
<keyword evidence="4" id="KW-1185">Reference proteome</keyword>
<dbReference type="Proteomes" id="UP000002051">
    <property type="component" value="Unassembled WGS sequence"/>
</dbReference>
<evidence type="ECO:0000313" key="4">
    <source>
        <dbReference type="Proteomes" id="UP000002051"/>
    </source>
</evidence>
<keyword evidence="1 2" id="KW-0812">Transmembrane</keyword>
<keyword evidence="1" id="KW-1133">Transmembrane helix</keyword>
<reference evidence="2 4" key="2">
    <citation type="journal article" date="2014" name="BMC Genomics">
        <title>An improved genome release (version Mt4.0) for the model legume Medicago truncatula.</title>
        <authorList>
            <person name="Tang H."/>
            <person name="Krishnakumar V."/>
            <person name="Bidwell S."/>
            <person name="Rosen B."/>
            <person name="Chan A."/>
            <person name="Zhou S."/>
            <person name="Gentzbittel L."/>
            <person name="Childs K.L."/>
            <person name="Yandell M."/>
            <person name="Gundlach H."/>
            <person name="Mayer K.F."/>
            <person name="Schwartz D.C."/>
            <person name="Town C.D."/>
        </authorList>
    </citation>
    <scope>GENOME REANNOTATION</scope>
    <source>
        <strain evidence="3 4">cv. Jemalong A17</strain>
    </source>
</reference>
<accession>G7IC08</accession>
<evidence type="ECO:0000256" key="1">
    <source>
        <dbReference type="SAM" id="Phobius"/>
    </source>
</evidence>
<feature type="transmembrane region" description="Helical" evidence="1">
    <location>
        <begin position="169"/>
        <end position="190"/>
    </location>
</feature>